<dbReference type="FunFam" id="1.10.45.10:FF:000001">
    <property type="entry name" value="D-lactate dehydrogenase mitochondrial"/>
    <property type="match status" value="1"/>
</dbReference>
<evidence type="ECO:0000313" key="8">
    <source>
        <dbReference type="EMBL" id="EJU01982.1"/>
    </source>
</evidence>
<feature type="domain" description="FAD-binding PCMH-type" evidence="7">
    <location>
        <begin position="66"/>
        <end position="246"/>
    </location>
</feature>
<protein>
    <recommendedName>
        <fullName evidence="7">FAD-binding PCMH-type domain-containing protein</fullName>
    </recommendedName>
</protein>
<dbReference type="GO" id="GO:0071949">
    <property type="term" value="F:FAD binding"/>
    <property type="evidence" value="ECO:0007669"/>
    <property type="project" value="InterPro"/>
</dbReference>
<evidence type="ECO:0000256" key="2">
    <source>
        <dbReference type="ARBA" id="ARBA00008000"/>
    </source>
</evidence>
<dbReference type="Proteomes" id="UP000030653">
    <property type="component" value="Unassembled WGS sequence"/>
</dbReference>
<dbReference type="GO" id="GO:0005739">
    <property type="term" value="C:mitochondrion"/>
    <property type="evidence" value="ECO:0007669"/>
    <property type="project" value="TreeGrafter"/>
</dbReference>
<dbReference type="GO" id="GO:0004458">
    <property type="term" value="F:D-lactate dehydrogenase (cytochrome) activity"/>
    <property type="evidence" value="ECO:0007669"/>
    <property type="project" value="UniProtKB-EC"/>
</dbReference>
<dbReference type="OMA" id="YNEDWMR"/>
<comment type="cofactor">
    <cofactor evidence="1">
        <name>FAD</name>
        <dbReference type="ChEBI" id="CHEBI:57692"/>
    </cofactor>
</comment>
<dbReference type="Pfam" id="PF01565">
    <property type="entry name" value="FAD_binding_4"/>
    <property type="match status" value="1"/>
</dbReference>
<gene>
    <name evidence="8" type="ORF">DACRYDRAFT_15938</name>
</gene>
<dbReference type="InterPro" id="IPR016164">
    <property type="entry name" value="FAD-linked_Oxase-like_C"/>
</dbReference>
<dbReference type="AlphaFoldDB" id="M5G7X8"/>
<accession>M5G7X8</accession>
<comment type="similarity">
    <text evidence="2">Belongs to the FAD-binding oxidoreductase/transferase type 4 family.</text>
</comment>
<dbReference type="GeneID" id="63686215"/>
<dbReference type="InterPro" id="IPR036318">
    <property type="entry name" value="FAD-bd_PCMH-like_sf"/>
</dbReference>
<proteinExistence type="inferred from homology"/>
<dbReference type="OrthoDB" id="5332616at2759"/>
<dbReference type="InterPro" id="IPR016167">
    <property type="entry name" value="FAD-bd_PCMH_sub1"/>
</dbReference>
<organism evidence="8 9">
    <name type="scientific">Dacryopinax primogenitus (strain DJM 731)</name>
    <name type="common">Brown rot fungus</name>
    <dbReference type="NCBI Taxonomy" id="1858805"/>
    <lineage>
        <taxon>Eukaryota</taxon>
        <taxon>Fungi</taxon>
        <taxon>Dikarya</taxon>
        <taxon>Basidiomycota</taxon>
        <taxon>Agaricomycotina</taxon>
        <taxon>Dacrymycetes</taxon>
        <taxon>Dacrymycetales</taxon>
        <taxon>Dacrymycetaceae</taxon>
        <taxon>Dacryopinax</taxon>
    </lineage>
</organism>
<dbReference type="InterPro" id="IPR051264">
    <property type="entry name" value="FAD-oxidored/transferase_4"/>
</dbReference>
<evidence type="ECO:0000256" key="1">
    <source>
        <dbReference type="ARBA" id="ARBA00001974"/>
    </source>
</evidence>
<dbReference type="EMBL" id="JH795863">
    <property type="protein sequence ID" value="EJU01982.1"/>
    <property type="molecule type" value="Genomic_DNA"/>
</dbReference>
<keyword evidence="5" id="KW-0560">Oxidoreductase</keyword>
<evidence type="ECO:0000256" key="3">
    <source>
        <dbReference type="ARBA" id="ARBA00022630"/>
    </source>
</evidence>
<dbReference type="InterPro" id="IPR004113">
    <property type="entry name" value="FAD-bd_oxidored_4_C"/>
</dbReference>
<dbReference type="Gene3D" id="3.30.70.2190">
    <property type="match status" value="1"/>
</dbReference>
<dbReference type="PROSITE" id="PS51387">
    <property type="entry name" value="FAD_PCMH"/>
    <property type="match status" value="1"/>
</dbReference>
<dbReference type="RefSeq" id="XP_040628879.1">
    <property type="nucleotide sequence ID" value="XM_040771153.1"/>
</dbReference>
<dbReference type="InterPro" id="IPR016171">
    <property type="entry name" value="Vanillyl_alc_oxidase_C-sub2"/>
</dbReference>
<dbReference type="PANTHER" id="PTHR43716">
    <property type="entry name" value="D-2-HYDROXYGLUTARATE DEHYDROGENASE, MITOCHONDRIAL"/>
    <property type="match status" value="1"/>
</dbReference>
<dbReference type="Gene3D" id="1.10.45.10">
    <property type="entry name" value="Vanillyl-alcohol Oxidase, Chain A, domain 4"/>
    <property type="match status" value="1"/>
</dbReference>
<dbReference type="PANTHER" id="PTHR43716:SF1">
    <property type="entry name" value="D-2-HYDROXYGLUTARATE DEHYDROGENASE, MITOCHONDRIAL"/>
    <property type="match status" value="1"/>
</dbReference>
<name>M5G7X8_DACPD</name>
<dbReference type="Pfam" id="PF02913">
    <property type="entry name" value="FAD-oxidase_C"/>
    <property type="match status" value="1"/>
</dbReference>
<dbReference type="InterPro" id="IPR006094">
    <property type="entry name" value="Oxid_FAD_bind_N"/>
</dbReference>
<dbReference type="SUPFAM" id="SSF55103">
    <property type="entry name" value="FAD-linked oxidases, C-terminal domain"/>
    <property type="match status" value="1"/>
</dbReference>
<reference evidence="8 9" key="1">
    <citation type="journal article" date="2012" name="Science">
        <title>The Paleozoic origin of enzymatic lignin decomposition reconstructed from 31 fungal genomes.</title>
        <authorList>
            <person name="Floudas D."/>
            <person name="Binder M."/>
            <person name="Riley R."/>
            <person name="Barry K."/>
            <person name="Blanchette R.A."/>
            <person name="Henrissat B."/>
            <person name="Martinez A.T."/>
            <person name="Otillar R."/>
            <person name="Spatafora J.W."/>
            <person name="Yadav J.S."/>
            <person name="Aerts A."/>
            <person name="Benoit I."/>
            <person name="Boyd A."/>
            <person name="Carlson A."/>
            <person name="Copeland A."/>
            <person name="Coutinho P.M."/>
            <person name="de Vries R.P."/>
            <person name="Ferreira P."/>
            <person name="Findley K."/>
            <person name="Foster B."/>
            <person name="Gaskell J."/>
            <person name="Glotzer D."/>
            <person name="Gorecki P."/>
            <person name="Heitman J."/>
            <person name="Hesse C."/>
            <person name="Hori C."/>
            <person name="Igarashi K."/>
            <person name="Jurgens J.A."/>
            <person name="Kallen N."/>
            <person name="Kersten P."/>
            <person name="Kohler A."/>
            <person name="Kuees U."/>
            <person name="Kumar T.K.A."/>
            <person name="Kuo A."/>
            <person name="LaButti K."/>
            <person name="Larrondo L.F."/>
            <person name="Lindquist E."/>
            <person name="Ling A."/>
            <person name="Lombard V."/>
            <person name="Lucas S."/>
            <person name="Lundell T."/>
            <person name="Martin R."/>
            <person name="McLaughlin D.J."/>
            <person name="Morgenstern I."/>
            <person name="Morin E."/>
            <person name="Murat C."/>
            <person name="Nagy L.G."/>
            <person name="Nolan M."/>
            <person name="Ohm R.A."/>
            <person name="Patyshakuliyeva A."/>
            <person name="Rokas A."/>
            <person name="Ruiz-Duenas F.J."/>
            <person name="Sabat G."/>
            <person name="Salamov A."/>
            <person name="Samejima M."/>
            <person name="Schmutz J."/>
            <person name="Slot J.C."/>
            <person name="St John F."/>
            <person name="Stenlid J."/>
            <person name="Sun H."/>
            <person name="Sun S."/>
            <person name="Syed K."/>
            <person name="Tsang A."/>
            <person name="Wiebenga A."/>
            <person name="Young D."/>
            <person name="Pisabarro A."/>
            <person name="Eastwood D.C."/>
            <person name="Martin F."/>
            <person name="Cullen D."/>
            <person name="Grigoriev I.V."/>
            <person name="Hibbett D.S."/>
        </authorList>
    </citation>
    <scope>NUCLEOTIDE SEQUENCE [LARGE SCALE GENOMIC DNA]</scope>
    <source>
        <strain evidence="8 9">DJM-731 SS1</strain>
    </source>
</reference>
<dbReference type="InterPro" id="IPR016166">
    <property type="entry name" value="FAD-bd_PCMH"/>
</dbReference>
<evidence type="ECO:0000313" key="9">
    <source>
        <dbReference type="Proteomes" id="UP000030653"/>
    </source>
</evidence>
<dbReference type="Gene3D" id="3.30.70.2740">
    <property type="match status" value="1"/>
</dbReference>
<dbReference type="FunFam" id="3.30.465.10:FF:000001">
    <property type="entry name" value="D-2-hydroxyglutarate dehydrogenase, mitochondrial"/>
    <property type="match status" value="1"/>
</dbReference>
<evidence type="ECO:0000256" key="4">
    <source>
        <dbReference type="ARBA" id="ARBA00022827"/>
    </source>
</evidence>
<evidence type="ECO:0000259" key="7">
    <source>
        <dbReference type="PROSITE" id="PS51387"/>
    </source>
</evidence>
<sequence>MFALTLRRQLHRSLPPLTRGLAQLTQTDIDHFLTLLPPSSVRASLAPGTSTPADLEGYNTDWMGKYIGGSRCVLTPKTTEEVSKAMGYCFERGLGVVPQGGNTGLVGGGTPTGEDQVVISLSQMNRIRSFNPSSGVLTADAGCVLQSLATFLASEGYTMPLDLGAKGSCQIGGNISTNAGGLRMVRYGSLHANVLGLEVVMPDGRVLNGLRGLRKDNTGYHLQHLFVGAEGTLGVVTGVSLLTPVLSPSVNLALLRLPDYAAVLRVFGKLKHSLGEILSAVEYFDETAWAVVSGDGAQGEEVERQVFGAEHVPKGVNMLIETSGSVAEHDEAKLSSLLEELLEGPDVLTGSLAQDETQLARMWELREGIAEACGKAGKVYKYDVSVPIQEWQNVLDTLRARAKKSGGRIERVVGFGHIGDGNLHINVVCGAYGKEVEQLLEPFMFELVASKNGSISAEHGLGVQKAKYIGYSKTPLEVELMRSIKHAFDLKGIMNPGKVILPASEVVH</sequence>
<dbReference type="HOGENOM" id="CLU_017779_4_1_1"/>
<dbReference type="FunFam" id="3.30.70.2190:FF:000001">
    <property type="entry name" value="D-2-hydroxyglutarate dehydrogenase mitochondrial"/>
    <property type="match status" value="1"/>
</dbReference>
<keyword evidence="4" id="KW-0274">FAD</keyword>
<keyword evidence="3" id="KW-0285">Flavoprotein</keyword>
<dbReference type="Gene3D" id="3.30.465.10">
    <property type="match status" value="1"/>
</dbReference>
<dbReference type="SUPFAM" id="SSF56176">
    <property type="entry name" value="FAD-binding/transporter-associated domain-like"/>
    <property type="match status" value="1"/>
</dbReference>
<keyword evidence="9" id="KW-1185">Reference proteome</keyword>
<dbReference type="STRING" id="1858805.M5G7X8"/>
<evidence type="ECO:0000256" key="5">
    <source>
        <dbReference type="ARBA" id="ARBA00023002"/>
    </source>
</evidence>
<comment type="catalytic activity">
    <reaction evidence="6">
        <text>(R)-lactate + 2 Fe(III)-[cytochrome c] = 2 Fe(II)-[cytochrome c] + pyruvate + 2 H(+)</text>
        <dbReference type="Rhea" id="RHEA:13521"/>
        <dbReference type="Rhea" id="RHEA-COMP:10350"/>
        <dbReference type="Rhea" id="RHEA-COMP:14399"/>
        <dbReference type="ChEBI" id="CHEBI:15361"/>
        <dbReference type="ChEBI" id="CHEBI:15378"/>
        <dbReference type="ChEBI" id="CHEBI:16004"/>
        <dbReference type="ChEBI" id="CHEBI:29033"/>
        <dbReference type="ChEBI" id="CHEBI:29034"/>
        <dbReference type="EC" id="1.1.2.4"/>
    </reaction>
</comment>
<dbReference type="InterPro" id="IPR016169">
    <property type="entry name" value="FAD-bd_PCMH_sub2"/>
</dbReference>
<dbReference type="Gene3D" id="3.30.43.10">
    <property type="entry name" value="Uridine Diphospho-n-acetylenolpyruvylglucosamine Reductase, domain 2"/>
    <property type="match status" value="1"/>
</dbReference>
<evidence type="ECO:0000256" key="6">
    <source>
        <dbReference type="ARBA" id="ARBA00051436"/>
    </source>
</evidence>